<accession>A0AAD1Y057</accession>
<reference evidence="1" key="1">
    <citation type="submission" date="2023-07" db="EMBL/GenBank/DDBJ databases">
        <authorList>
            <consortium name="AG Swart"/>
            <person name="Singh M."/>
            <person name="Singh A."/>
            <person name="Seah K."/>
            <person name="Emmerich C."/>
        </authorList>
    </citation>
    <scope>NUCLEOTIDE SEQUENCE</scope>
    <source>
        <strain evidence="1">DP1</strain>
    </source>
</reference>
<dbReference type="AlphaFoldDB" id="A0AAD1Y057"/>
<dbReference type="Proteomes" id="UP001295684">
    <property type="component" value="Unassembled WGS sequence"/>
</dbReference>
<evidence type="ECO:0000313" key="1">
    <source>
        <dbReference type="EMBL" id="CAI2382014.1"/>
    </source>
</evidence>
<name>A0AAD1Y057_EUPCR</name>
<protein>
    <submittedName>
        <fullName evidence="1">Uncharacterized protein</fullName>
    </submittedName>
</protein>
<keyword evidence="2" id="KW-1185">Reference proteome</keyword>
<dbReference type="EMBL" id="CAMPGE010024152">
    <property type="protein sequence ID" value="CAI2382014.1"/>
    <property type="molecule type" value="Genomic_DNA"/>
</dbReference>
<comment type="caution">
    <text evidence="1">The sequence shown here is derived from an EMBL/GenBank/DDBJ whole genome shotgun (WGS) entry which is preliminary data.</text>
</comment>
<proteinExistence type="predicted"/>
<evidence type="ECO:0000313" key="2">
    <source>
        <dbReference type="Proteomes" id="UP001295684"/>
    </source>
</evidence>
<gene>
    <name evidence="1" type="ORF">ECRASSUSDP1_LOCUS23481</name>
</gene>
<sequence length="99" mass="11538">MCRMTMKAVFLLIIRTNLKMKNAVLLIIIRSKRKSKSKEDQQKRSSHVRYQCACAVKNVKLNISLSEKYCYKLIFSECLSSLIYCKIGDDENICLECFC</sequence>
<organism evidence="1 2">
    <name type="scientific">Euplotes crassus</name>
    <dbReference type="NCBI Taxonomy" id="5936"/>
    <lineage>
        <taxon>Eukaryota</taxon>
        <taxon>Sar</taxon>
        <taxon>Alveolata</taxon>
        <taxon>Ciliophora</taxon>
        <taxon>Intramacronucleata</taxon>
        <taxon>Spirotrichea</taxon>
        <taxon>Hypotrichia</taxon>
        <taxon>Euplotida</taxon>
        <taxon>Euplotidae</taxon>
        <taxon>Moneuplotes</taxon>
    </lineage>
</organism>